<dbReference type="RefSeq" id="WP_169249958.1">
    <property type="nucleotide sequence ID" value="NZ_SPMZ01000058.1"/>
</dbReference>
<evidence type="ECO:0000313" key="1">
    <source>
        <dbReference type="EMBL" id="NMQ20691.1"/>
    </source>
</evidence>
<dbReference type="Gene3D" id="3.40.50.1450">
    <property type="entry name" value="HybD-like"/>
    <property type="match status" value="1"/>
</dbReference>
<keyword evidence="1" id="KW-0378">Hydrolase</keyword>
<dbReference type="CDD" id="cd06066">
    <property type="entry name" value="H2MP_NAD-link-bidir"/>
    <property type="match status" value="1"/>
</dbReference>
<dbReference type="InterPro" id="IPR000671">
    <property type="entry name" value="Peptidase_A31"/>
</dbReference>
<gene>
    <name evidence="1" type="ORF">E4P82_16720</name>
</gene>
<evidence type="ECO:0000313" key="2">
    <source>
        <dbReference type="Proteomes" id="UP000760480"/>
    </source>
</evidence>
<dbReference type="InterPro" id="IPR023430">
    <property type="entry name" value="Pept_HybD-like_dom_sf"/>
</dbReference>
<organism evidence="1 2">
    <name type="scientific">Candidatus Competibacter phosphatis</name>
    <dbReference type="NCBI Taxonomy" id="221280"/>
    <lineage>
        <taxon>Bacteria</taxon>
        <taxon>Pseudomonadati</taxon>
        <taxon>Pseudomonadota</taxon>
        <taxon>Gammaproteobacteria</taxon>
        <taxon>Candidatus Competibacteraceae</taxon>
        <taxon>Candidatus Competibacter</taxon>
    </lineage>
</organism>
<dbReference type="PANTHER" id="PTHR30302">
    <property type="entry name" value="HYDROGENASE 1 MATURATION PROTEASE"/>
    <property type="match status" value="1"/>
</dbReference>
<dbReference type="Proteomes" id="UP000760480">
    <property type="component" value="Unassembled WGS sequence"/>
</dbReference>
<dbReference type="SUPFAM" id="SSF53163">
    <property type="entry name" value="HybD-like"/>
    <property type="match status" value="1"/>
</dbReference>
<dbReference type="GO" id="GO:0006508">
    <property type="term" value="P:proteolysis"/>
    <property type="evidence" value="ECO:0007669"/>
    <property type="project" value="UniProtKB-KW"/>
</dbReference>
<dbReference type="GO" id="GO:0008233">
    <property type="term" value="F:peptidase activity"/>
    <property type="evidence" value="ECO:0007669"/>
    <property type="project" value="UniProtKB-KW"/>
</dbReference>
<sequence>MKVPGLLILAVGNLSRGDDALGPLLLERLAALREQYDDWQDVDLLTDFQLQIEHAVDLENRALVLFVDASVSCPPPFQFSRVQPVRDTSYTSHALSPAAVLYVYQQINRASPPPAFQLALRGERFDLGESLSVTAEANLVLALDFVRQLLTRQEAKAWGAACDI</sequence>
<proteinExistence type="predicted"/>
<dbReference type="NCBIfam" id="TIGR00072">
    <property type="entry name" value="hydrog_prot"/>
    <property type="match status" value="1"/>
</dbReference>
<keyword evidence="1" id="KW-0645">Protease</keyword>
<keyword evidence="2" id="KW-1185">Reference proteome</keyword>
<dbReference type="PANTHER" id="PTHR30302:SF5">
    <property type="entry name" value="SLR1876 PROTEIN"/>
    <property type="match status" value="1"/>
</dbReference>
<name>A0ABX1TRZ2_9GAMM</name>
<protein>
    <submittedName>
        <fullName evidence="1">Hydrogenase maturation protease</fullName>
    </submittedName>
</protein>
<reference evidence="1 2" key="1">
    <citation type="submission" date="2019-03" db="EMBL/GenBank/DDBJ databases">
        <title>Metabolic reconstructions from genomes of highly enriched 'Candidatus Accumulibacter' and 'Candidatus Competibacter' bioreactor populations.</title>
        <authorList>
            <person name="Annavajhala M.K."/>
            <person name="Welles L."/>
            <person name="Abbas B."/>
            <person name="Sorokin D."/>
            <person name="Park H."/>
            <person name="Van Loosdrecht M."/>
            <person name="Chandran K."/>
        </authorList>
    </citation>
    <scope>NUCLEOTIDE SEQUENCE [LARGE SCALE GENOMIC DNA]</scope>
    <source>
        <strain evidence="1 2">SBR_G</strain>
    </source>
</reference>
<dbReference type="EMBL" id="SPMZ01000058">
    <property type="protein sequence ID" value="NMQ20691.1"/>
    <property type="molecule type" value="Genomic_DNA"/>
</dbReference>
<comment type="caution">
    <text evidence="1">The sequence shown here is derived from an EMBL/GenBank/DDBJ whole genome shotgun (WGS) entry which is preliminary data.</text>
</comment>
<accession>A0ABX1TRZ2</accession>